<reference evidence="14 15" key="1">
    <citation type="submission" date="2021-07" db="EMBL/GenBank/DDBJ databases">
        <title>The Aristolochia fimbriata genome: insights into angiosperm evolution, floral development and chemical biosynthesis.</title>
        <authorList>
            <person name="Jiao Y."/>
        </authorList>
    </citation>
    <scope>NUCLEOTIDE SEQUENCE [LARGE SCALE GENOMIC DNA]</scope>
    <source>
        <strain evidence="14">IBCAS-2021</strain>
        <tissue evidence="14">Leaf</tissue>
    </source>
</reference>
<dbReference type="SMART" id="SM00468">
    <property type="entry name" value="PreSET"/>
    <property type="match status" value="1"/>
</dbReference>
<dbReference type="PANTHER" id="PTHR45660">
    <property type="entry name" value="HISTONE-LYSINE N-METHYLTRANSFERASE SETMAR"/>
    <property type="match status" value="1"/>
</dbReference>
<feature type="domain" description="Post-SET" evidence="12">
    <location>
        <begin position="1198"/>
        <end position="1214"/>
    </location>
</feature>
<keyword evidence="3" id="KW-0489">Methyltransferase</keyword>
<dbReference type="SUPFAM" id="SSF82199">
    <property type="entry name" value="SET domain"/>
    <property type="match status" value="1"/>
</dbReference>
<evidence type="ECO:0000256" key="4">
    <source>
        <dbReference type="ARBA" id="ARBA00022679"/>
    </source>
</evidence>
<dbReference type="InterPro" id="IPR051357">
    <property type="entry name" value="H3K9_HMTase_SUVAR3-9"/>
</dbReference>
<dbReference type="InterPro" id="IPR003105">
    <property type="entry name" value="SRA_YDG"/>
</dbReference>
<evidence type="ECO:0000256" key="9">
    <source>
        <dbReference type="SAM" id="MobiDB-lite"/>
    </source>
</evidence>
<keyword evidence="4" id="KW-0808">Transferase</keyword>
<dbReference type="Gene3D" id="2.30.280.10">
    <property type="entry name" value="SRA-YDG"/>
    <property type="match status" value="1"/>
</dbReference>
<organism evidence="14 15">
    <name type="scientific">Aristolochia fimbriata</name>
    <name type="common">White veined hardy Dutchman's pipe vine</name>
    <dbReference type="NCBI Taxonomy" id="158543"/>
    <lineage>
        <taxon>Eukaryota</taxon>
        <taxon>Viridiplantae</taxon>
        <taxon>Streptophyta</taxon>
        <taxon>Embryophyta</taxon>
        <taxon>Tracheophyta</taxon>
        <taxon>Spermatophyta</taxon>
        <taxon>Magnoliopsida</taxon>
        <taxon>Magnoliidae</taxon>
        <taxon>Piperales</taxon>
        <taxon>Aristolochiaceae</taxon>
        <taxon>Aristolochia</taxon>
    </lineage>
</organism>
<accession>A0AAV7F0Z8</accession>
<dbReference type="Gene3D" id="2.170.270.10">
    <property type="entry name" value="SET domain"/>
    <property type="match status" value="1"/>
</dbReference>
<evidence type="ECO:0000256" key="6">
    <source>
        <dbReference type="ARBA" id="ARBA00022853"/>
    </source>
</evidence>
<dbReference type="SMART" id="SM00317">
    <property type="entry name" value="SET"/>
    <property type="match status" value="1"/>
</dbReference>
<feature type="region of interest" description="Disordered" evidence="9">
    <location>
        <begin position="304"/>
        <end position="325"/>
    </location>
</feature>
<evidence type="ECO:0000256" key="5">
    <source>
        <dbReference type="ARBA" id="ARBA00022691"/>
    </source>
</evidence>
<evidence type="ECO:0000313" key="14">
    <source>
        <dbReference type="EMBL" id="KAG9454429.1"/>
    </source>
</evidence>
<dbReference type="GO" id="GO:0005694">
    <property type="term" value="C:chromosome"/>
    <property type="evidence" value="ECO:0007669"/>
    <property type="project" value="UniProtKB-SubCell"/>
</dbReference>
<dbReference type="Pfam" id="PF00856">
    <property type="entry name" value="SET"/>
    <property type="match status" value="1"/>
</dbReference>
<dbReference type="InterPro" id="IPR015947">
    <property type="entry name" value="PUA-like_sf"/>
</dbReference>
<dbReference type="Proteomes" id="UP000825729">
    <property type="component" value="Unassembled WGS sequence"/>
</dbReference>
<dbReference type="EMBL" id="JAINDJ010000003">
    <property type="protein sequence ID" value="KAG9454429.1"/>
    <property type="molecule type" value="Genomic_DNA"/>
</dbReference>
<dbReference type="SUPFAM" id="SSF88697">
    <property type="entry name" value="PUA domain-like"/>
    <property type="match status" value="1"/>
</dbReference>
<protein>
    <submittedName>
        <fullName evidence="14">Uncharacterized protein</fullName>
    </submittedName>
</protein>
<dbReference type="SMART" id="SM00466">
    <property type="entry name" value="SRA"/>
    <property type="match status" value="1"/>
</dbReference>
<keyword evidence="2" id="KW-0158">Chromosome</keyword>
<comment type="caution">
    <text evidence="14">The sequence shown here is derived from an EMBL/GenBank/DDBJ whole genome shotgun (WGS) entry which is preliminary data.</text>
</comment>
<evidence type="ECO:0000259" key="10">
    <source>
        <dbReference type="PROSITE" id="PS50280"/>
    </source>
</evidence>
<evidence type="ECO:0000313" key="15">
    <source>
        <dbReference type="Proteomes" id="UP000825729"/>
    </source>
</evidence>
<feature type="region of interest" description="Disordered" evidence="9">
    <location>
        <begin position="626"/>
        <end position="646"/>
    </location>
</feature>
<proteinExistence type="predicted"/>
<dbReference type="InterPro" id="IPR036987">
    <property type="entry name" value="SRA-YDG_sf"/>
</dbReference>
<dbReference type="GO" id="GO:0042054">
    <property type="term" value="F:histone methyltransferase activity"/>
    <property type="evidence" value="ECO:0007669"/>
    <property type="project" value="InterPro"/>
</dbReference>
<dbReference type="InterPro" id="IPR046341">
    <property type="entry name" value="SET_dom_sf"/>
</dbReference>
<evidence type="ECO:0000259" key="11">
    <source>
        <dbReference type="PROSITE" id="PS50867"/>
    </source>
</evidence>
<dbReference type="InterPro" id="IPR003616">
    <property type="entry name" value="Post-SET_dom"/>
</dbReference>
<keyword evidence="5" id="KW-0949">S-adenosyl-L-methionine</keyword>
<dbReference type="Pfam" id="PF05033">
    <property type="entry name" value="Pre-SET"/>
    <property type="match status" value="1"/>
</dbReference>
<dbReference type="GO" id="GO:0008270">
    <property type="term" value="F:zinc ion binding"/>
    <property type="evidence" value="ECO:0007669"/>
    <property type="project" value="InterPro"/>
</dbReference>
<dbReference type="InterPro" id="IPR025794">
    <property type="entry name" value="H3-K9-MeTrfase_plant"/>
</dbReference>
<dbReference type="GO" id="GO:0003690">
    <property type="term" value="F:double-stranded DNA binding"/>
    <property type="evidence" value="ECO:0007669"/>
    <property type="project" value="TreeGrafter"/>
</dbReference>
<evidence type="ECO:0000256" key="2">
    <source>
        <dbReference type="ARBA" id="ARBA00022454"/>
    </source>
</evidence>
<evidence type="ECO:0000256" key="1">
    <source>
        <dbReference type="ARBA" id="ARBA00004286"/>
    </source>
</evidence>
<evidence type="ECO:0000256" key="3">
    <source>
        <dbReference type="ARBA" id="ARBA00022603"/>
    </source>
</evidence>
<dbReference type="SMART" id="SM00508">
    <property type="entry name" value="PostSET"/>
    <property type="match status" value="1"/>
</dbReference>
<feature type="domain" description="YDG" evidence="13">
    <location>
        <begin position="755"/>
        <end position="907"/>
    </location>
</feature>
<dbReference type="GO" id="GO:0032259">
    <property type="term" value="P:methylation"/>
    <property type="evidence" value="ECO:0007669"/>
    <property type="project" value="UniProtKB-KW"/>
</dbReference>
<keyword evidence="6" id="KW-0156">Chromatin regulator</keyword>
<dbReference type="Pfam" id="PF02182">
    <property type="entry name" value="SAD_SRA"/>
    <property type="match status" value="1"/>
</dbReference>
<gene>
    <name evidence="14" type="ORF">H6P81_007333</name>
</gene>
<evidence type="ECO:0000259" key="13">
    <source>
        <dbReference type="PROSITE" id="PS51015"/>
    </source>
</evidence>
<evidence type="ECO:0000259" key="12">
    <source>
        <dbReference type="PROSITE" id="PS50868"/>
    </source>
</evidence>
<dbReference type="PROSITE" id="PS50867">
    <property type="entry name" value="PRE_SET"/>
    <property type="match status" value="1"/>
</dbReference>
<sequence length="1214" mass="133889">MEHLLAEPGCLSNGNAAHELPQAMSVEGTVRVSCSNRTVKLPRRKVSAFRNFPRGCGRYAEIICKERSGDNVASDNVSESINVQMETTPSIVTEIVEHLKESELAQSVKPAQDVDLANSLDVLRGDNGNKLDMDQDVDVSSFNPAQDVDLATLSPAQDVALASLNPVKDVNDISLNHPAQDVDLATLSPAQDVALASLNPVKDVNDISLNHPAQDVDPVNPAQDVNPASVTPAQDVDLARLNHAQAVDLANNLDMSQDVDNGSKLDMGQDVGHVNNLDMENCETKEFVEPSQTMSNCHTKDFVEPSKETTANEPLKTSNPETTESLSKLLDLQKNEEPRIPEGPNLDMHEVEKSSSALEQNGIFLTSNLPSPSIRTAVVDTKADHQQKTTSYKRRLSAIRDFPPYCGRHAPQLSKEEYLEFLAKRRKVTADSEKLVGECDFPSDAVKSDILDGNLESKNIVQSVDACRVKIEETSGLEDELHAVPADENELDLSGVRISGTGKSDKGVGCSVVTADESELHLSGVIKAGGGKSAKIVQKSVVAAVDSKLNRSGMMIISREKHDTVERSVATGASKGTFVDGSRNKNNEIVCYQGGEPNLESLSDKVVVLALMAEPNSPWLTEKKISKPKKNVKPLSSTDKGKVKKEKEEHHYSLKWREVDEKPVHLNFMSPDKSVTVIPFGVPSLETKNNEMDENARKKVRETLRLFQVCCRKLLQEEESKSKDQGQTSKRVDLKVSRLLKEKNKWVNTGKQILGTVPGVEVGDEFHYRVELAIVGLHRQYMAGIDYLKENGRHLATSIVASGGYNDEVDNSDVLIYSGHGGQNASGDKIPEDQKLIRGNLALKNSMDAQTPVRVIRGFKEKANDLNQDAKSKIVATYTYDGLYLVEKYWMEKERHGGSVFKFQLKRIAGQPELALRIMTKTKKSSVREGLFSHDISDKKEPISISAVNTIDDERPYPFEYAAMVIYPSWYKPEPPRGCECTNGCSDSESCMCAVKNGGEIPFNHDGAIVEAKTLVYECGPSCKCPSTCHNRVSQRGIKFPLEVFKTESRGWGVRCLTSIPSGSFICEYTGVVLKDTEAEERTSNDEYLFDIGSNYNDYALWDGLSTVIPDLQTNAICEVVETVGFTIDAAEKGNVGRFINHSCSPNLYAQNVLFDHDDKTLPHIMFFAAENIPPLQEITYHYNYTIDQVRDANGNIKKKPCYCGSHECTGRLY</sequence>
<dbReference type="PROSITE" id="PS50280">
    <property type="entry name" value="SET"/>
    <property type="match status" value="1"/>
</dbReference>
<feature type="domain" description="SET" evidence="10">
    <location>
        <begin position="1040"/>
        <end position="1184"/>
    </location>
</feature>
<feature type="domain" description="Pre-SET" evidence="11">
    <location>
        <begin position="977"/>
        <end position="1037"/>
    </location>
</feature>
<dbReference type="PROSITE" id="PS51015">
    <property type="entry name" value="YDG"/>
    <property type="match status" value="1"/>
</dbReference>
<dbReference type="PROSITE" id="PS50868">
    <property type="entry name" value="POST_SET"/>
    <property type="match status" value="1"/>
</dbReference>
<dbReference type="PANTHER" id="PTHR45660:SF46">
    <property type="entry name" value="HISTONE-LYSINE N-METHYLTRANSFERASE, H3 LYSINE-9 SPECIFIC SUVH6"/>
    <property type="match status" value="1"/>
</dbReference>
<keyword evidence="7 8" id="KW-0539">Nucleus</keyword>
<evidence type="ECO:0000256" key="7">
    <source>
        <dbReference type="ARBA" id="ARBA00023242"/>
    </source>
</evidence>
<feature type="compositionally biased region" description="Polar residues" evidence="9">
    <location>
        <begin position="308"/>
        <end position="325"/>
    </location>
</feature>
<dbReference type="InterPro" id="IPR001214">
    <property type="entry name" value="SET_dom"/>
</dbReference>
<keyword evidence="15" id="KW-1185">Reference proteome</keyword>
<evidence type="ECO:0000256" key="8">
    <source>
        <dbReference type="PROSITE-ProRule" id="PRU00358"/>
    </source>
</evidence>
<dbReference type="PROSITE" id="PS51575">
    <property type="entry name" value="SAM_MT43_SUVAR39_2"/>
    <property type="match status" value="1"/>
</dbReference>
<name>A0AAV7F0Z8_ARIFI</name>
<dbReference type="GO" id="GO:0005634">
    <property type="term" value="C:nucleus"/>
    <property type="evidence" value="ECO:0007669"/>
    <property type="project" value="UniProtKB-SubCell"/>
</dbReference>
<dbReference type="InterPro" id="IPR007728">
    <property type="entry name" value="Pre-SET_dom"/>
</dbReference>
<comment type="subcellular location">
    <subcellularLocation>
        <location evidence="1">Chromosome</location>
    </subcellularLocation>
    <subcellularLocation>
        <location evidence="8">Nucleus</location>
    </subcellularLocation>
</comment>
<dbReference type="AlphaFoldDB" id="A0AAV7F0Z8"/>